<protein>
    <submittedName>
        <fullName evidence="2">Secreted protein</fullName>
    </submittedName>
</protein>
<organism evidence="2">
    <name type="scientific">Mesocestoides corti</name>
    <name type="common">Flatworm</name>
    <dbReference type="NCBI Taxonomy" id="53468"/>
    <lineage>
        <taxon>Eukaryota</taxon>
        <taxon>Metazoa</taxon>
        <taxon>Spiralia</taxon>
        <taxon>Lophotrochozoa</taxon>
        <taxon>Platyhelminthes</taxon>
        <taxon>Cestoda</taxon>
        <taxon>Eucestoda</taxon>
        <taxon>Cyclophyllidea</taxon>
        <taxon>Mesocestoididae</taxon>
        <taxon>Mesocestoides</taxon>
    </lineage>
</organism>
<keyword evidence="1" id="KW-0732">Signal</keyword>
<feature type="signal peptide" evidence="1">
    <location>
        <begin position="1"/>
        <end position="21"/>
    </location>
</feature>
<proteinExistence type="predicted"/>
<dbReference type="AlphaFoldDB" id="A0A5K3FGI2"/>
<evidence type="ECO:0000313" key="2">
    <source>
        <dbReference type="WBParaSite" id="MCU_007978-RA"/>
    </source>
</evidence>
<dbReference type="WBParaSite" id="MCU_007978-RA">
    <property type="protein sequence ID" value="MCU_007978-RA"/>
    <property type="gene ID" value="MCU_007978"/>
</dbReference>
<evidence type="ECO:0000256" key="1">
    <source>
        <dbReference type="SAM" id="SignalP"/>
    </source>
</evidence>
<sequence length="88" mass="10341">MFKTSFGICIVLCVAPFKVVKITWTVEARYQGSIIGPELIPWPRRDSRPHARVHNGCMEFVSPWTKRRHTLETCHRLFYPRYGILIPQ</sequence>
<name>A0A5K3FGI2_MESCO</name>
<reference evidence="2" key="1">
    <citation type="submission" date="2019-11" db="UniProtKB">
        <authorList>
            <consortium name="WormBaseParasite"/>
        </authorList>
    </citation>
    <scope>IDENTIFICATION</scope>
</reference>
<feature type="chain" id="PRO_5024385391" evidence="1">
    <location>
        <begin position="22"/>
        <end position="88"/>
    </location>
</feature>
<accession>A0A5K3FGI2</accession>